<name>A0ABN6J689_9CLOT</name>
<dbReference type="RefSeq" id="WP_224034866.1">
    <property type="nucleotide sequence ID" value="NZ_AP024849.1"/>
</dbReference>
<evidence type="ECO:0000259" key="1">
    <source>
        <dbReference type="Pfam" id="PF05050"/>
    </source>
</evidence>
<dbReference type="SUPFAM" id="SSF53335">
    <property type="entry name" value="S-adenosyl-L-methionine-dependent methyltransferases"/>
    <property type="match status" value="1"/>
</dbReference>
<evidence type="ECO:0000313" key="2">
    <source>
        <dbReference type="EMBL" id="BCZ48616.1"/>
    </source>
</evidence>
<reference evidence="3" key="1">
    <citation type="submission" date="2021-07" db="EMBL/GenBank/DDBJ databases">
        <title>Complete genome sequencing of a Clostridium isolate.</title>
        <authorList>
            <person name="Ueki A."/>
            <person name="Tonouchi A."/>
        </authorList>
    </citation>
    <scope>NUCLEOTIDE SEQUENCE [LARGE SCALE GENOMIC DNA]</scope>
    <source>
        <strain evidence="3">C5S11</strain>
    </source>
</reference>
<protein>
    <recommendedName>
        <fullName evidence="1">Methyltransferase FkbM domain-containing protein</fullName>
    </recommendedName>
</protein>
<dbReference type="PANTHER" id="PTHR34203">
    <property type="entry name" value="METHYLTRANSFERASE, FKBM FAMILY PROTEIN"/>
    <property type="match status" value="1"/>
</dbReference>
<sequence>MLDTILNYKQEIKLLKNLDLLNNEIILYGAGKLGELAIEILNQIGVIPKLIIDKAPEKRGKLLKGIKIISPDDIDENDKDKSIFAICTVNVPFNELYNFLKYYDCKNIFPFFDLIQGYSKQLGITNGWVCNKLSQDDKDNIIKIYDGFQDDISRALYLQVLYWRIKREEILFKDARVTVGEKFFPKDILHTSKQDEFFIDCGAYNGYIIKDFLKYCNYNFNKIIAFEPDLKNYTELNKYISILDEHVRHKIEICNYGIGDKKEKQYFYSGLGEASRFEDQHNKEIVDLNTIDNIFQNYNNISYLKIHVEGYELKVLKGALKVINNSRPIIGVTIYHNEEGLWKVPKFLMENLQGYVFYNRLHCYCGIASVLYAIPKERIV</sequence>
<dbReference type="NCBIfam" id="TIGR01444">
    <property type="entry name" value="fkbM_fam"/>
    <property type="match status" value="1"/>
</dbReference>
<dbReference type="InterPro" id="IPR029063">
    <property type="entry name" value="SAM-dependent_MTases_sf"/>
</dbReference>
<proteinExistence type="predicted"/>
<dbReference type="Pfam" id="PF05050">
    <property type="entry name" value="Methyltransf_21"/>
    <property type="match status" value="1"/>
</dbReference>
<accession>A0ABN6J689</accession>
<dbReference type="InterPro" id="IPR052514">
    <property type="entry name" value="SAM-dependent_MTase"/>
</dbReference>
<feature type="domain" description="Methyltransferase FkbM" evidence="1">
    <location>
        <begin position="200"/>
        <end position="351"/>
    </location>
</feature>
<dbReference type="Proteomes" id="UP000824633">
    <property type="component" value="Chromosome"/>
</dbReference>
<dbReference type="EMBL" id="AP024849">
    <property type="protein sequence ID" value="BCZ48616.1"/>
    <property type="molecule type" value="Genomic_DNA"/>
</dbReference>
<keyword evidence="3" id="KW-1185">Reference proteome</keyword>
<dbReference type="InterPro" id="IPR006342">
    <property type="entry name" value="FkbM_mtfrase"/>
</dbReference>
<dbReference type="Gene3D" id="3.40.50.150">
    <property type="entry name" value="Vaccinia Virus protein VP39"/>
    <property type="match status" value="1"/>
</dbReference>
<gene>
    <name evidence="2" type="ORF">psyc5s11_46830</name>
</gene>
<dbReference type="PANTHER" id="PTHR34203:SF15">
    <property type="entry name" value="SLL1173 PROTEIN"/>
    <property type="match status" value="1"/>
</dbReference>
<organism evidence="2 3">
    <name type="scientific">Clostridium gelidum</name>
    <dbReference type="NCBI Taxonomy" id="704125"/>
    <lineage>
        <taxon>Bacteria</taxon>
        <taxon>Bacillati</taxon>
        <taxon>Bacillota</taxon>
        <taxon>Clostridia</taxon>
        <taxon>Eubacteriales</taxon>
        <taxon>Clostridiaceae</taxon>
        <taxon>Clostridium</taxon>
    </lineage>
</organism>
<dbReference type="Gene3D" id="3.40.50.720">
    <property type="entry name" value="NAD(P)-binding Rossmann-like Domain"/>
    <property type="match status" value="1"/>
</dbReference>
<evidence type="ECO:0000313" key="3">
    <source>
        <dbReference type="Proteomes" id="UP000824633"/>
    </source>
</evidence>